<dbReference type="OrthoDB" id="2326817at2"/>
<dbReference type="Gene3D" id="1.10.150.520">
    <property type="match status" value="1"/>
</dbReference>
<dbReference type="PATRIC" id="fig|1423763.3.peg.1027"/>
<dbReference type="PANTHER" id="PTHR47478:SF1">
    <property type="entry name" value="PYRIMIDINE 5'-NUCLEOTIDASE YJJG"/>
    <property type="match status" value="1"/>
</dbReference>
<name>A0A0R1UCP6_9LACO</name>
<proteinExistence type="predicted"/>
<dbReference type="InterPro" id="IPR041492">
    <property type="entry name" value="HAD_2"/>
</dbReference>
<keyword evidence="2" id="KW-1185">Reference proteome</keyword>
<organism evidence="1 2">
    <name type="scientific">Lactobacillus kalixensis DSM 16043</name>
    <dbReference type="NCBI Taxonomy" id="1423763"/>
    <lineage>
        <taxon>Bacteria</taxon>
        <taxon>Bacillati</taxon>
        <taxon>Bacillota</taxon>
        <taxon>Bacilli</taxon>
        <taxon>Lactobacillales</taxon>
        <taxon>Lactobacillaceae</taxon>
        <taxon>Lactobacillus</taxon>
    </lineage>
</organism>
<dbReference type="InterPro" id="IPR036412">
    <property type="entry name" value="HAD-like_sf"/>
</dbReference>
<dbReference type="AlphaFoldDB" id="A0A0R1UCP6"/>
<dbReference type="Proteomes" id="UP000051036">
    <property type="component" value="Unassembled WGS sequence"/>
</dbReference>
<evidence type="ECO:0008006" key="3">
    <source>
        <dbReference type="Google" id="ProtNLM"/>
    </source>
</evidence>
<dbReference type="InterPro" id="IPR023214">
    <property type="entry name" value="HAD_sf"/>
</dbReference>
<dbReference type="Pfam" id="PF13419">
    <property type="entry name" value="HAD_2"/>
    <property type="match status" value="1"/>
</dbReference>
<evidence type="ECO:0000313" key="1">
    <source>
        <dbReference type="EMBL" id="KRL91180.1"/>
    </source>
</evidence>
<reference evidence="1 2" key="1">
    <citation type="journal article" date="2015" name="Genome Announc.">
        <title>Expanding the biotechnology potential of lactobacilli through comparative genomics of 213 strains and associated genera.</title>
        <authorList>
            <person name="Sun Z."/>
            <person name="Harris H.M."/>
            <person name="McCann A."/>
            <person name="Guo C."/>
            <person name="Argimon S."/>
            <person name="Zhang W."/>
            <person name="Yang X."/>
            <person name="Jeffery I.B."/>
            <person name="Cooney J.C."/>
            <person name="Kagawa T.F."/>
            <person name="Liu W."/>
            <person name="Song Y."/>
            <person name="Salvetti E."/>
            <person name="Wrobel A."/>
            <person name="Rasinkangas P."/>
            <person name="Parkhill J."/>
            <person name="Rea M.C."/>
            <person name="O'Sullivan O."/>
            <person name="Ritari J."/>
            <person name="Douillard F.P."/>
            <person name="Paul Ross R."/>
            <person name="Yang R."/>
            <person name="Briner A.E."/>
            <person name="Felis G.E."/>
            <person name="de Vos W.M."/>
            <person name="Barrangou R."/>
            <person name="Klaenhammer T.R."/>
            <person name="Caufield P.W."/>
            <person name="Cui Y."/>
            <person name="Zhang H."/>
            <person name="O'Toole P.W."/>
        </authorList>
    </citation>
    <scope>NUCLEOTIDE SEQUENCE [LARGE SCALE GENOMIC DNA]</scope>
    <source>
        <strain evidence="1 2">DSM 16043</strain>
    </source>
</reference>
<dbReference type="RefSeq" id="WP_057797275.1">
    <property type="nucleotide sequence ID" value="NZ_AZFM01000003.1"/>
</dbReference>
<evidence type="ECO:0000313" key="2">
    <source>
        <dbReference type="Proteomes" id="UP000051036"/>
    </source>
</evidence>
<dbReference type="EMBL" id="AZFM01000003">
    <property type="protein sequence ID" value="KRL91180.1"/>
    <property type="molecule type" value="Genomic_DNA"/>
</dbReference>
<protein>
    <recommendedName>
        <fullName evidence="3">HAD family hydrolase</fullName>
    </recommendedName>
</protein>
<accession>A0A0R1UCP6</accession>
<comment type="caution">
    <text evidence="1">The sequence shown here is derived from an EMBL/GenBank/DDBJ whole genome shotgun (WGS) entry which is preliminary data.</text>
</comment>
<dbReference type="PANTHER" id="PTHR47478">
    <property type="match status" value="1"/>
</dbReference>
<dbReference type="InterPro" id="IPR052550">
    <property type="entry name" value="Pyrimidine_5'-ntase_YjjG"/>
</dbReference>
<dbReference type="SUPFAM" id="SSF56784">
    <property type="entry name" value="HAD-like"/>
    <property type="match status" value="1"/>
</dbReference>
<sequence length="218" mass="24987">MNTFETLIFVPEGTLLNEKLAIKNALRKTLKYFDRSFGSSESIKYTKLSESFKLLDRKEQINLLLQNFFYDELNEAERVFNQDLQKQHRLIKDSAEFLNKIQDKFTLVCVGKESKSQLLPRLNDSGIVDKFNALFFADDFDKILPDKSIFINVVKDLGVDPDNSLIIGSTLSEEIQGAENSGLKSLWLAPKKEKIPIVPHPTLHLSRLSDLAFYLNIE</sequence>
<dbReference type="Gene3D" id="3.40.50.1000">
    <property type="entry name" value="HAD superfamily/HAD-like"/>
    <property type="match status" value="1"/>
</dbReference>
<gene>
    <name evidence="1" type="ORF">FC46_GL001011</name>
</gene>
<dbReference type="STRING" id="1423763.FC46_GL001011"/>